<feature type="transmembrane region" description="Helical" evidence="1">
    <location>
        <begin position="56"/>
        <end position="76"/>
    </location>
</feature>
<name>A0A2M8WJA7_9MICO</name>
<evidence type="ECO:0000313" key="2">
    <source>
        <dbReference type="EMBL" id="PJI91009.1"/>
    </source>
</evidence>
<reference evidence="2 3" key="1">
    <citation type="submission" date="2017-11" db="EMBL/GenBank/DDBJ databases">
        <title>Genomic Encyclopedia of Archaeal and Bacterial Type Strains, Phase II (KMG-II): From Individual Species to Whole Genera.</title>
        <authorList>
            <person name="Goeker M."/>
        </authorList>
    </citation>
    <scope>NUCLEOTIDE SEQUENCE [LARGE SCALE GENOMIC DNA]</scope>
    <source>
        <strain evidence="2 3">DSM 22413</strain>
    </source>
</reference>
<dbReference type="EMBL" id="PGTZ01000009">
    <property type="protein sequence ID" value="PJI91009.1"/>
    <property type="molecule type" value="Genomic_DNA"/>
</dbReference>
<keyword evidence="3" id="KW-1185">Reference proteome</keyword>
<keyword evidence="1" id="KW-0812">Transmembrane</keyword>
<dbReference type="RefSeq" id="WP_100350409.1">
    <property type="nucleotide sequence ID" value="NZ_PGTZ01000009.1"/>
</dbReference>
<evidence type="ECO:0000256" key="1">
    <source>
        <dbReference type="SAM" id="Phobius"/>
    </source>
</evidence>
<organism evidence="2 3">
    <name type="scientific">Luteimicrobium subarcticum</name>
    <dbReference type="NCBI Taxonomy" id="620910"/>
    <lineage>
        <taxon>Bacteria</taxon>
        <taxon>Bacillati</taxon>
        <taxon>Actinomycetota</taxon>
        <taxon>Actinomycetes</taxon>
        <taxon>Micrococcales</taxon>
        <taxon>Luteimicrobium</taxon>
    </lineage>
</organism>
<accession>A0A2M8WJA7</accession>
<gene>
    <name evidence="2" type="ORF">CLV34_2268</name>
</gene>
<comment type="caution">
    <text evidence="2">The sequence shown here is derived from an EMBL/GenBank/DDBJ whole genome shotgun (WGS) entry which is preliminary data.</text>
</comment>
<evidence type="ECO:0000313" key="3">
    <source>
        <dbReference type="Proteomes" id="UP000231586"/>
    </source>
</evidence>
<feature type="transmembrane region" description="Helical" evidence="1">
    <location>
        <begin position="21"/>
        <end position="44"/>
    </location>
</feature>
<dbReference type="AlphaFoldDB" id="A0A2M8WJA7"/>
<dbReference type="Proteomes" id="UP000231586">
    <property type="component" value="Unassembled WGS sequence"/>
</dbReference>
<keyword evidence="1" id="KW-0472">Membrane</keyword>
<keyword evidence="1" id="KW-1133">Transmembrane helix</keyword>
<protein>
    <submittedName>
        <fullName evidence="2">Uncharacterized protein</fullName>
    </submittedName>
</protein>
<proteinExistence type="predicted"/>
<sequence length="79" mass="8513">MSTQQPEVREDFTVHRTPRNAGAIPLFLITLVLFVAGILIMGSAASKGEDGGTGSAFLFFAGIVVTTAAFWLPMTFHKR</sequence>